<evidence type="ECO:0000313" key="3">
    <source>
        <dbReference type="Proteomes" id="UP001230504"/>
    </source>
</evidence>
<protein>
    <submittedName>
        <fullName evidence="2">Uncharacterized protein</fullName>
    </submittedName>
</protein>
<evidence type="ECO:0000256" key="1">
    <source>
        <dbReference type="SAM" id="MobiDB-lite"/>
    </source>
</evidence>
<gene>
    <name evidence="2" type="ORF">LY79DRAFT_559553</name>
</gene>
<name>A0AAD8V2Q3_9PEZI</name>
<comment type="caution">
    <text evidence="2">The sequence shown here is derived from an EMBL/GenBank/DDBJ whole genome shotgun (WGS) entry which is preliminary data.</text>
</comment>
<dbReference type="EMBL" id="JAHLJV010000048">
    <property type="protein sequence ID" value="KAK1585023.1"/>
    <property type="molecule type" value="Genomic_DNA"/>
</dbReference>
<accession>A0AAD8V2Q3</accession>
<feature type="compositionally biased region" description="Polar residues" evidence="1">
    <location>
        <begin position="71"/>
        <end position="81"/>
    </location>
</feature>
<organism evidence="2 3">
    <name type="scientific">Colletotrichum navitas</name>
    <dbReference type="NCBI Taxonomy" id="681940"/>
    <lineage>
        <taxon>Eukaryota</taxon>
        <taxon>Fungi</taxon>
        <taxon>Dikarya</taxon>
        <taxon>Ascomycota</taxon>
        <taxon>Pezizomycotina</taxon>
        <taxon>Sordariomycetes</taxon>
        <taxon>Hypocreomycetidae</taxon>
        <taxon>Glomerellales</taxon>
        <taxon>Glomerellaceae</taxon>
        <taxon>Colletotrichum</taxon>
        <taxon>Colletotrichum graminicola species complex</taxon>
    </lineage>
</organism>
<dbReference type="RefSeq" id="XP_060412076.1">
    <property type="nucleotide sequence ID" value="XM_060558263.1"/>
</dbReference>
<dbReference type="Proteomes" id="UP001230504">
    <property type="component" value="Unassembled WGS sequence"/>
</dbReference>
<keyword evidence="3" id="KW-1185">Reference proteome</keyword>
<proteinExistence type="predicted"/>
<reference evidence="2" key="1">
    <citation type="submission" date="2021-06" db="EMBL/GenBank/DDBJ databases">
        <title>Comparative genomics, transcriptomics and evolutionary studies reveal genomic signatures of adaptation to plant cell wall in hemibiotrophic fungi.</title>
        <authorList>
            <consortium name="DOE Joint Genome Institute"/>
            <person name="Baroncelli R."/>
            <person name="Diaz J.F."/>
            <person name="Benocci T."/>
            <person name="Peng M."/>
            <person name="Battaglia E."/>
            <person name="Haridas S."/>
            <person name="Andreopoulos W."/>
            <person name="Labutti K."/>
            <person name="Pangilinan J."/>
            <person name="Floch G.L."/>
            <person name="Makela M.R."/>
            <person name="Henrissat B."/>
            <person name="Grigoriev I.V."/>
            <person name="Crouch J.A."/>
            <person name="De Vries R.P."/>
            <person name="Sukno S.A."/>
            <person name="Thon M.R."/>
        </authorList>
    </citation>
    <scope>NUCLEOTIDE SEQUENCE</scope>
    <source>
        <strain evidence="2">CBS 125086</strain>
    </source>
</reference>
<evidence type="ECO:0000313" key="2">
    <source>
        <dbReference type="EMBL" id="KAK1585023.1"/>
    </source>
</evidence>
<feature type="region of interest" description="Disordered" evidence="1">
    <location>
        <begin position="71"/>
        <end position="101"/>
    </location>
</feature>
<sequence>MARVETQDHIRSTQEVVLTLNQRSNSLPDAYKQKINALYPPAFYSYMLTKHAQTVIRHTGPVAKMATPRTIATSPRQTSLKAASDPVKRLGRNRKGVSSPSSVPRERELLLWPPGFWRFPQRWKRPRRHWPIGADPRRYVPPRGRGFRLQQPVTVPSLPSEGPVLQCIRTYIVVAS</sequence>
<dbReference type="AlphaFoldDB" id="A0AAD8V2Q3"/>
<dbReference type="GeneID" id="85442503"/>